<name>A0A8D8LWL2_9HEMI</name>
<organism evidence="2">
    <name type="scientific">Cacopsylla melanoneura</name>
    <dbReference type="NCBI Taxonomy" id="428564"/>
    <lineage>
        <taxon>Eukaryota</taxon>
        <taxon>Metazoa</taxon>
        <taxon>Ecdysozoa</taxon>
        <taxon>Arthropoda</taxon>
        <taxon>Hexapoda</taxon>
        <taxon>Insecta</taxon>
        <taxon>Pterygota</taxon>
        <taxon>Neoptera</taxon>
        <taxon>Paraneoptera</taxon>
        <taxon>Hemiptera</taxon>
        <taxon>Sternorrhyncha</taxon>
        <taxon>Psylloidea</taxon>
        <taxon>Psyllidae</taxon>
        <taxon>Psyllinae</taxon>
        <taxon>Cacopsylla</taxon>
    </lineage>
</organism>
<feature type="transmembrane region" description="Helical" evidence="1">
    <location>
        <begin position="78"/>
        <end position="95"/>
    </location>
</feature>
<reference evidence="2" key="1">
    <citation type="submission" date="2021-05" db="EMBL/GenBank/DDBJ databases">
        <authorList>
            <person name="Alioto T."/>
            <person name="Alioto T."/>
            <person name="Gomez Garrido J."/>
        </authorList>
    </citation>
    <scope>NUCLEOTIDE SEQUENCE</scope>
</reference>
<dbReference type="EMBL" id="HBUF01040563">
    <property type="protein sequence ID" value="CAG6617997.1"/>
    <property type="molecule type" value="Transcribed_RNA"/>
</dbReference>
<evidence type="ECO:0000256" key="1">
    <source>
        <dbReference type="SAM" id="Phobius"/>
    </source>
</evidence>
<dbReference type="EMBL" id="HBUF01302282">
    <property type="protein sequence ID" value="CAG6691378.1"/>
    <property type="molecule type" value="Transcribed_RNA"/>
</dbReference>
<dbReference type="EMBL" id="HBUF01040562">
    <property type="protein sequence ID" value="CAG6617995.1"/>
    <property type="molecule type" value="Transcribed_RNA"/>
</dbReference>
<dbReference type="EMBL" id="HBUF01554138">
    <property type="protein sequence ID" value="CAG6759870.1"/>
    <property type="molecule type" value="Transcribed_RNA"/>
</dbReference>
<keyword evidence="1" id="KW-1133">Transmembrane helix</keyword>
<dbReference type="EMBL" id="HBUF01554139">
    <property type="protein sequence ID" value="CAG6759872.1"/>
    <property type="molecule type" value="Transcribed_RNA"/>
</dbReference>
<dbReference type="AlphaFoldDB" id="A0A8D8LWL2"/>
<dbReference type="EMBL" id="HBUF01302281">
    <property type="protein sequence ID" value="CAG6691376.1"/>
    <property type="molecule type" value="Transcribed_RNA"/>
</dbReference>
<keyword evidence="1" id="KW-0472">Membrane</keyword>
<dbReference type="EMBL" id="HBUF01040564">
    <property type="protein sequence ID" value="CAG6617999.1"/>
    <property type="molecule type" value="Transcribed_RNA"/>
</dbReference>
<sequence>MVCSLRRILPGQGVSVGTNPSPVRVMGPNLDLSPRQMLFDPGVISGNFHPVSLVRQQKIRGQGETRTLLARLIPNQTIPVFLVNIIILVMSSLSVKSYPNYRKTVIQII</sequence>
<keyword evidence="1" id="KW-0812">Transmembrane</keyword>
<protein>
    <submittedName>
        <fullName evidence="2">Uncharacterized protein</fullName>
    </submittedName>
</protein>
<dbReference type="EMBL" id="HBUF01302283">
    <property type="protein sequence ID" value="CAG6691380.1"/>
    <property type="molecule type" value="Transcribed_RNA"/>
</dbReference>
<accession>A0A8D8LWL2</accession>
<proteinExistence type="predicted"/>
<evidence type="ECO:0000313" key="2">
    <source>
        <dbReference type="EMBL" id="CAG6617999.1"/>
    </source>
</evidence>